<keyword evidence="7" id="KW-1185">Reference proteome</keyword>
<organism evidence="6 7">
    <name type="scientific">Adiantum capillus-veneris</name>
    <name type="common">Maidenhair fern</name>
    <dbReference type="NCBI Taxonomy" id="13818"/>
    <lineage>
        <taxon>Eukaryota</taxon>
        <taxon>Viridiplantae</taxon>
        <taxon>Streptophyta</taxon>
        <taxon>Embryophyta</taxon>
        <taxon>Tracheophyta</taxon>
        <taxon>Polypodiopsida</taxon>
        <taxon>Polypodiidae</taxon>
        <taxon>Polypodiales</taxon>
        <taxon>Pteridineae</taxon>
        <taxon>Pteridaceae</taxon>
        <taxon>Vittarioideae</taxon>
        <taxon>Adiantum</taxon>
    </lineage>
</organism>
<dbReference type="GO" id="GO:0008270">
    <property type="term" value="F:zinc ion binding"/>
    <property type="evidence" value="ECO:0007669"/>
    <property type="project" value="UniProtKB-KW"/>
</dbReference>
<dbReference type="PROSITE" id="PS50178">
    <property type="entry name" value="ZF_FYVE"/>
    <property type="match status" value="1"/>
</dbReference>
<dbReference type="PANTHER" id="PTHR15629">
    <property type="entry name" value="SH3YL1 PROTEIN"/>
    <property type="match status" value="1"/>
</dbReference>
<dbReference type="Gene3D" id="3.30.40.10">
    <property type="entry name" value="Zinc/RING finger domain, C3HC4 (zinc finger)"/>
    <property type="match status" value="1"/>
</dbReference>
<name>A0A9D4U6F8_ADICA</name>
<gene>
    <name evidence="6" type="ORF">GOP47_0022892</name>
</gene>
<evidence type="ECO:0000256" key="3">
    <source>
        <dbReference type="ARBA" id="ARBA00022833"/>
    </source>
</evidence>
<comment type="caution">
    <text evidence="6">The sequence shown here is derived from an EMBL/GenBank/DDBJ whole genome shotgun (WGS) entry which is preliminary data.</text>
</comment>
<reference evidence="6" key="1">
    <citation type="submission" date="2021-01" db="EMBL/GenBank/DDBJ databases">
        <title>Adiantum capillus-veneris genome.</title>
        <authorList>
            <person name="Fang Y."/>
            <person name="Liao Q."/>
        </authorList>
    </citation>
    <scope>NUCLEOTIDE SEQUENCE</scope>
    <source>
        <strain evidence="6">H3</strain>
        <tissue evidence="6">Leaf</tissue>
    </source>
</reference>
<dbReference type="EMBL" id="JABFUD020000022">
    <property type="protein sequence ID" value="KAI5062353.1"/>
    <property type="molecule type" value="Genomic_DNA"/>
</dbReference>
<evidence type="ECO:0000313" key="7">
    <source>
        <dbReference type="Proteomes" id="UP000886520"/>
    </source>
</evidence>
<dbReference type="GO" id="GO:0035091">
    <property type="term" value="F:phosphatidylinositol binding"/>
    <property type="evidence" value="ECO:0007669"/>
    <property type="project" value="TreeGrafter"/>
</dbReference>
<evidence type="ECO:0000256" key="2">
    <source>
        <dbReference type="ARBA" id="ARBA00022771"/>
    </source>
</evidence>
<evidence type="ECO:0000313" key="6">
    <source>
        <dbReference type="EMBL" id="KAI5062353.1"/>
    </source>
</evidence>
<keyword evidence="2 4" id="KW-0863">Zinc-finger</keyword>
<dbReference type="CDD" id="cd11526">
    <property type="entry name" value="SYLF_FYVE"/>
    <property type="match status" value="1"/>
</dbReference>
<accession>A0A9D4U6F8</accession>
<dbReference type="SUPFAM" id="SSF57903">
    <property type="entry name" value="FYVE/PHD zinc finger"/>
    <property type="match status" value="1"/>
</dbReference>
<dbReference type="SMART" id="SM00064">
    <property type="entry name" value="FYVE"/>
    <property type="match status" value="1"/>
</dbReference>
<dbReference type="FunFam" id="3.30.40.10:FF:000151">
    <property type="entry name" value="Zinc finger family protein"/>
    <property type="match status" value="1"/>
</dbReference>
<keyword evidence="3" id="KW-0862">Zinc</keyword>
<dbReference type="InterPro" id="IPR007461">
    <property type="entry name" value="Ysc84_actin-binding"/>
</dbReference>
<evidence type="ECO:0000256" key="4">
    <source>
        <dbReference type="PROSITE-ProRule" id="PRU00091"/>
    </source>
</evidence>
<feature type="domain" description="FYVE-type" evidence="5">
    <location>
        <begin position="160"/>
        <end position="222"/>
    </location>
</feature>
<keyword evidence="1" id="KW-0479">Metal-binding</keyword>
<dbReference type="OrthoDB" id="443981at2759"/>
<dbReference type="InterPro" id="IPR017455">
    <property type="entry name" value="Znf_FYVE-rel"/>
</dbReference>
<sequence length="473" mass="51378">MKEETPDPAVERVLDEDADATLDTVYRPCTPSWNQVTDRKYFAYDMPLPEETGAWIPVSIPPTGHAGYEVDFFPDLLGSNTYDLTAWRILIEAIVFLCGAHKKGRSKKCGRHDQLAALPFRDYEDDAFDPLASSLTDQMEDHVRTMSAVLAAEPPQWLPDSHAAVCMQCGAYFHPIFFSRHHCRFCGLIFCGSCTSQRTLLPVKFREKTPQRVCDSCYEQLAAVQGILFEQVSSVAQEATHDVTDLSCLRAWINSPLGFSLEHDICKATNTLQSFMEIGRLKPERTIPEMILKGAKGLAVFTVVKVGMMVTYKVGTGLVIAKRPDGSWSAPSAIISTGVGWGPQGGGEITDFILVLRNGAAVKAFAGRVHLSLGAGLSVAAGPLGRTFEADVRAGDGGATACYTYSLSKGLFAGCSLEGNVVLTRVGTNVQFYGDPSISATEILMGSVKQPKAAAPLYAKVSELFYKAHGSRR</sequence>
<dbReference type="InterPro" id="IPR000306">
    <property type="entry name" value="Znf_FYVE"/>
</dbReference>
<dbReference type="Pfam" id="PF04366">
    <property type="entry name" value="Ysc84"/>
    <property type="match status" value="1"/>
</dbReference>
<dbReference type="InterPro" id="IPR013083">
    <property type="entry name" value="Znf_RING/FYVE/PHD"/>
</dbReference>
<dbReference type="PANTHER" id="PTHR15629:SF2">
    <property type="entry name" value="SH3 DOMAIN-CONTAINING YSC84-LIKE PROTEIN 1"/>
    <property type="match status" value="1"/>
</dbReference>
<proteinExistence type="predicted"/>
<dbReference type="InterPro" id="IPR011011">
    <property type="entry name" value="Znf_FYVE_PHD"/>
</dbReference>
<protein>
    <recommendedName>
        <fullName evidence="5">FYVE-type domain-containing protein</fullName>
    </recommendedName>
</protein>
<evidence type="ECO:0000256" key="1">
    <source>
        <dbReference type="ARBA" id="ARBA00022723"/>
    </source>
</evidence>
<dbReference type="InterPro" id="IPR051702">
    <property type="entry name" value="SH3_domain_YSC84-like"/>
</dbReference>
<dbReference type="Proteomes" id="UP000886520">
    <property type="component" value="Chromosome 22"/>
</dbReference>
<evidence type="ECO:0000259" key="5">
    <source>
        <dbReference type="PROSITE" id="PS50178"/>
    </source>
</evidence>
<dbReference type="AlphaFoldDB" id="A0A9D4U6F8"/>
<dbReference type="Pfam" id="PF01363">
    <property type="entry name" value="FYVE"/>
    <property type="match status" value="1"/>
</dbReference>